<evidence type="ECO:0000313" key="3">
    <source>
        <dbReference type="Proteomes" id="UP000199448"/>
    </source>
</evidence>
<keyword evidence="1" id="KW-1133">Transmembrane helix</keyword>
<keyword evidence="3" id="KW-1185">Reference proteome</keyword>
<dbReference type="RefSeq" id="WP_245693346.1">
    <property type="nucleotide sequence ID" value="NZ_FNGG01000001.1"/>
</dbReference>
<dbReference type="PANTHER" id="PTHR28008">
    <property type="entry name" value="DOMAIN PROTEIN, PUTATIVE (AFU_ORTHOLOGUE AFUA_3G10980)-RELATED"/>
    <property type="match status" value="1"/>
</dbReference>
<dbReference type="NCBIfam" id="NF037970">
    <property type="entry name" value="vanZ_1"/>
    <property type="match status" value="1"/>
</dbReference>
<dbReference type="AlphaFoldDB" id="A0A1H5H6W4"/>
<proteinExistence type="predicted"/>
<keyword evidence="1" id="KW-0472">Membrane</keyword>
<dbReference type="Proteomes" id="UP000199448">
    <property type="component" value="Unassembled WGS sequence"/>
</dbReference>
<reference evidence="2 3" key="1">
    <citation type="submission" date="2016-10" db="EMBL/GenBank/DDBJ databases">
        <authorList>
            <person name="de Groot N.N."/>
        </authorList>
    </citation>
    <scope>NUCLEOTIDE SEQUENCE [LARGE SCALE GENOMIC DNA]</scope>
    <source>
        <strain evidence="2 3">DSM 23553</strain>
    </source>
</reference>
<keyword evidence="1" id="KW-0812">Transmembrane</keyword>
<feature type="transmembrane region" description="Helical" evidence="1">
    <location>
        <begin position="66"/>
        <end position="87"/>
    </location>
</feature>
<feature type="transmembrane region" description="Helical" evidence="1">
    <location>
        <begin position="43"/>
        <end position="59"/>
    </location>
</feature>
<evidence type="ECO:0008006" key="4">
    <source>
        <dbReference type="Google" id="ProtNLM"/>
    </source>
</evidence>
<feature type="transmembrane region" description="Helical" evidence="1">
    <location>
        <begin position="5"/>
        <end position="23"/>
    </location>
</feature>
<evidence type="ECO:0000313" key="2">
    <source>
        <dbReference type="EMBL" id="SEE23660.1"/>
    </source>
</evidence>
<sequence>MKARYLFLIPAIVYTIGILYLSLINLADTPVKELGMSDKVMHGGAYFGLNLLWMFFVIFNYKNNRFLAKILVISLAAIVFGIFIEVLQDRLTTYRQLDLYDVLANSIGVVSAGIIVWLLKDSLIRLKAKINLFFIKK</sequence>
<gene>
    <name evidence="2" type="ORF">SAMN04488034_10191</name>
</gene>
<organism evidence="2 3">
    <name type="scientific">Salinimicrobium catena</name>
    <dbReference type="NCBI Taxonomy" id="390640"/>
    <lineage>
        <taxon>Bacteria</taxon>
        <taxon>Pseudomonadati</taxon>
        <taxon>Bacteroidota</taxon>
        <taxon>Flavobacteriia</taxon>
        <taxon>Flavobacteriales</taxon>
        <taxon>Flavobacteriaceae</taxon>
        <taxon>Salinimicrobium</taxon>
    </lineage>
</organism>
<feature type="transmembrane region" description="Helical" evidence="1">
    <location>
        <begin position="99"/>
        <end position="119"/>
    </location>
</feature>
<dbReference type="EMBL" id="FNUG01000001">
    <property type="protein sequence ID" value="SEE23660.1"/>
    <property type="molecule type" value="Genomic_DNA"/>
</dbReference>
<accession>A0A1H5H6W4</accession>
<name>A0A1H5H6W4_9FLAO</name>
<evidence type="ECO:0000256" key="1">
    <source>
        <dbReference type="SAM" id="Phobius"/>
    </source>
</evidence>
<dbReference type="STRING" id="390640.SAMN04488034_10191"/>
<dbReference type="PANTHER" id="PTHR28008:SF1">
    <property type="entry name" value="DOMAIN PROTEIN, PUTATIVE (AFU_ORTHOLOGUE AFUA_3G10980)-RELATED"/>
    <property type="match status" value="1"/>
</dbReference>
<protein>
    <recommendedName>
        <fullName evidence="4">VanZ like family protein</fullName>
    </recommendedName>
</protein>